<dbReference type="InterPro" id="IPR009057">
    <property type="entry name" value="Homeodomain-like_sf"/>
</dbReference>
<dbReference type="OrthoDB" id="951040at2"/>
<name>A0A1X7L639_9BACT</name>
<dbReference type="Pfam" id="PF06056">
    <property type="entry name" value="Terminase_5"/>
    <property type="match status" value="1"/>
</dbReference>
<dbReference type="RefSeq" id="WP_085518659.1">
    <property type="nucleotide sequence ID" value="NZ_FXAW01000008.1"/>
</dbReference>
<sequence length="138" mass="16163">MKLTICPKCQSEEIIKSGIIKNRQRFKCKSCNYNFTVNKVGKEIDSYYVVKALQLYVEGISMREIERVLGVSHVSVSNWVKKYNIKAPEKFEYHPTYKVLSHSELVRFVEEGNNLSEAGLMITSLGDKYMVIRWERFR</sequence>
<keyword evidence="3" id="KW-1185">Reference proteome</keyword>
<protein>
    <submittedName>
        <fullName evidence="2">Homeodomain-like domain-containing protein</fullName>
    </submittedName>
</protein>
<evidence type="ECO:0000259" key="1">
    <source>
        <dbReference type="Pfam" id="PF06056"/>
    </source>
</evidence>
<evidence type="ECO:0000313" key="2">
    <source>
        <dbReference type="EMBL" id="SMG48833.1"/>
    </source>
</evidence>
<dbReference type="InterPro" id="IPR010332">
    <property type="entry name" value="ATPase_terminase-su_N"/>
</dbReference>
<dbReference type="SUPFAM" id="SSF46689">
    <property type="entry name" value="Homeodomain-like"/>
    <property type="match status" value="1"/>
</dbReference>
<dbReference type="AlphaFoldDB" id="A0A1X7L639"/>
<dbReference type="STRING" id="1028.SAMN05661096_03531"/>
<feature type="domain" description="Terminase ATPase subunit N-terminal" evidence="1">
    <location>
        <begin position="51"/>
        <end position="85"/>
    </location>
</feature>
<dbReference type="EMBL" id="FXAW01000008">
    <property type="protein sequence ID" value="SMG48833.1"/>
    <property type="molecule type" value="Genomic_DNA"/>
</dbReference>
<keyword evidence="2" id="KW-0238">DNA-binding</keyword>
<dbReference type="GO" id="GO:0003677">
    <property type="term" value="F:DNA binding"/>
    <property type="evidence" value="ECO:0007669"/>
    <property type="project" value="UniProtKB-KW"/>
</dbReference>
<dbReference type="Proteomes" id="UP000193804">
    <property type="component" value="Unassembled WGS sequence"/>
</dbReference>
<dbReference type="PANTHER" id="PTHR33293">
    <property type="entry name" value="INSERTION ELEMENT IS1 1 PROTEIN INSB-RELATED"/>
    <property type="match status" value="1"/>
</dbReference>
<accession>A0A1X7L639</accession>
<evidence type="ECO:0000313" key="3">
    <source>
        <dbReference type="Proteomes" id="UP000193804"/>
    </source>
</evidence>
<gene>
    <name evidence="2" type="ORF">SAMN05661096_03531</name>
</gene>
<reference evidence="3" key="1">
    <citation type="submission" date="2017-04" db="EMBL/GenBank/DDBJ databases">
        <authorList>
            <person name="Varghese N."/>
            <person name="Submissions S."/>
        </authorList>
    </citation>
    <scope>NUCLEOTIDE SEQUENCE [LARGE SCALE GENOMIC DNA]</scope>
    <source>
        <strain evidence="3">DSM 4125</strain>
    </source>
</reference>
<proteinExistence type="predicted"/>
<dbReference type="InterPro" id="IPR051354">
    <property type="entry name" value="Transposase_27_IS1"/>
</dbReference>
<dbReference type="Gene3D" id="1.10.10.60">
    <property type="entry name" value="Homeodomain-like"/>
    <property type="match status" value="1"/>
</dbReference>
<organism evidence="2 3">
    <name type="scientific">Marivirga sericea</name>
    <dbReference type="NCBI Taxonomy" id="1028"/>
    <lineage>
        <taxon>Bacteria</taxon>
        <taxon>Pseudomonadati</taxon>
        <taxon>Bacteroidota</taxon>
        <taxon>Cytophagia</taxon>
        <taxon>Cytophagales</taxon>
        <taxon>Marivirgaceae</taxon>
        <taxon>Marivirga</taxon>
    </lineage>
</organism>
<keyword evidence="2" id="KW-0371">Homeobox</keyword>